<sequence length="134" mass="14809">MLSTAATVADKLRLALREAGVTQTQVAQYCGVTKQAVQGWIKTGRIDKQRLPKLAEITGRPLSWWLDGKEAESTAHLTMESAKEYSISEWPFESITPGEYNRLTSRQRALVEGYVRGLLAQPTADKSDRVSNGA</sequence>
<comment type="caution">
    <text evidence="2">The sequence shown here is derived from an EMBL/GenBank/DDBJ whole genome shotgun (WGS) entry which is preliminary data.</text>
</comment>
<dbReference type="Pfam" id="PF01381">
    <property type="entry name" value="HTH_3"/>
    <property type="match status" value="1"/>
</dbReference>
<dbReference type="PROSITE" id="PS50943">
    <property type="entry name" value="HTH_CROC1"/>
    <property type="match status" value="1"/>
</dbReference>
<dbReference type="EMBL" id="QJTC01000002">
    <property type="protein sequence ID" value="PYE79478.1"/>
    <property type="molecule type" value="Genomic_DNA"/>
</dbReference>
<dbReference type="SUPFAM" id="SSF47413">
    <property type="entry name" value="lambda repressor-like DNA-binding domains"/>
    <property type="match status" value="1"/>
</dbReference>
<proteinExistence type="predicted"/>
<dbReference type="InterPro" id="IPR010982">
    <property type="entry name" value="Lambda_DNA-bd_dom_sf"/>
</dbReference>
<evidence type="ECO:0000313" key="3">
    <source>
        <dbReference type="Proteomes" id="UP000247540"/>
    </source>
</evidence>
<organism evidence="2 3">
    <name type="scientific">Xylophilus ampelinus</name>
    <dbReference type="NCBI Taxonomy" id="54067"/>
    <lineage>
        <taxon>Bacteria</taxon>
        <taxon>Pseudomonadati</taxon>
        <taxon>Pseudomonadota</taxon>
        <taxon>Betaproteobacteria</taxon>
        <taxon>Burkholderiales</taxon>
        <taxon>Xylophilus</taxon>
    </lineage>
</organism>
<dbReference type="Proteomes" id="UP000247540">
    <property type="component" value="Unassembled WGS sequence"/>
</dbReference>
<protein>
    <submittedName>
        <fullName evidence="2">Transcriptional regulator with XRE-family HTH domain</fullName>
    </submittedName>
</protein>
<reference evidence="2 3" key="1">
    <citation type="submission" date="2018-06" db="EMBL/GenBank/DDBJ databases">
        <title>Genomic Encyclopedia of Type Strains, Phase III (KMG-III): the genomes of soil and plant-associated and newly described type strains.</title>
        <authorList>
            <person name="Whitman W."/>
        </authorList>
    </citation>
    <scope>NUCLEOTIDE SEQUENCE [LARGE SCALE GENOMIC DNA]</scope>
    <source>
        <strain evidence="2 3">CECT 7646</strain>
    </source>
</reference>
<keyword evidence="3" id="KW-1185">Reference proteome</keyword>
<dbReference type="GO" id="GO:0003677">
    <property type="term" value="F:DNA binding"/>
    <property type="evidence" value="ECO:0007669"/>
    <property type="project" value="InterPro"/>
</dbReference>
<evidence type="ECO:0000259" key="1">
    <source>
        <dbReference type="PROSITE" id="PS50943"/>
    </source>
</evidence>
<accession>A0A318SLV2</accession>
<name>A0A318SLV2_9BURK</name>
<dbReference type="CDD" id="cd00093">
    <property type="entry name" value="HTH_XRE"/>
    <property type="match status" value="1"/>
</dbReference>
<dbReference type="SMART" id="SM00530">
    <property type="entry name" value="HTH_XRE"/>
    <property type="match status" value="1"/>
</dbReference>
<evidence type="ECO:0000313" key="2">
    <source>
        <dbReference type="EMBL" id="PYE79478.1"/>
    </source>
</evidence>
<feature type="domain" description="HTH cro/C1-type" evidence="1">
    <location>
        <begin position="12"/>
        <end position="65"/>
    </location>
</feature>
<dbReference type="AlphaFoldDB" id="A0A318SLV2"/>
<dbReference type="InterPro" id="IPR001387">
    <property type="entry name" value="Cro/C1-type_HTH"/>
</dbReference>
<dbReference type="Gene3D" id="1.10.260.40">
    <property type="entry name" value="lambda repressor-like DNA-binding domains"/>
    <property type="match status" value="1"/>
</dbReference>
<gene>
    <name evidence="2" type="ORF">DFQ15_102211</name>
</gene>